<dbReference type="SUPFAM" id="SSF143447">
    <property type="entry name" value="AMMECR1-like"/>
    <property type="match status" value="1"/>
</dbReference>
<dbReference type="RefSeq" id="WP_014855375.1">
    <property type="nucleotide sequence ID" value="NC_018178.1"/>
</dbReference>
<dbReference type="Gene3D" id="3.30.1490.150">
    <property type="entry name" value="Hypothetical protein ph0010, domain 2"/>
    <property type="match status" value="1"/>
</dbReference>
<evidence type="ECO:0000259" key="1">
    <source>
        <dbReference type="PROSITE" id="PS51112"/>
    </source>
</evidence>
<protein>
    <submittedName>
        <fullName evidence="2">AMMECR1 domain protein</fullName>
    </submittedName>
</protein>
<dbReference type="InterPro" id="IPR036071">
    <property type="entry name" value="AMMECR1_dom_sf"/>
</dbReference>
<dbReference type="PATRIC" id="fig|1191523.3.peg.728"/>
<dbReference type="NCBIfam" id="TIGR00296">
    <property type="entry name" value="TIGR00296 family protein"/>
    <property type="match status" value="1"/>
</dbReference>
<dbReference type="STRING" id="1191523.MROS_0696"/>
<dbReference type="PROSITE" id="PS51112">
    <property type="entry name" value="AMMECR1"/>
    <property type="match status" value="1"/>
</dbReference>
<dbReference type="OrthoDB" id="9785549at2"/>
<gene>
    <name evidence="2" type="ordered locus">MROS_0696</name>
</gene>
<dbReference type="KEGG" id="mro:MROS_0696"/>
<dbReference type="Gene3D" id="3.30.700.20">
    <property type="entry name" value="Hypothetical protein ph0010, domain 1"/>
    <property type="match status" value="1"/>
</dbReference>
<dbReference type="HOGENOM" id="CLU_095686_1_1_10"/>
<dbReference type="PANTHER" id="PTHR13016:SF0">
    <property type="entry name" value="AMME SYNDROME CANDIDATE GENE 1 PROTEIN"/>
    <property type="match status" value="1"/>
</dbReference>
<dbReference type="InterPro" id="IPR027623">
    <property type="entry name" value="AmmeMemoSam_A"/>
</dbReference>
<dbReference type="Pfam" id="PF01871">
    <property type="entry name" value="AMMECR1"/>
    <property type="match status" value="1"/>
</dbReference>
<dbReference type="AlphaFoldDB" id="I6ZPJ0"/>
<dbReference type="InterPro" id="IPR023473">
    <property type="entry name" value="AMMECR1"/>
</dbReference>
<dbReference type="eggNOG" id="COG2078">
    <property type="taxonomic scope" value="Bacteria"/>
</dbReference>
<reference evidence="2 3" key="1">
    <citation type="journal article" date="2013" name="PLoS ONE">
        <title>Genomic analysis of Melioribacter roseus, facultatively anaerobic organotrophic bacterium representing a novel deep lineage within Bacteriodetes/Chlorobi group.</title>
        <authorList>
            <person name="Kadnikov V.V."/>
            <person name="Mardanov A.V."/>
            <person name="Podosokorskaya O.A."/>
            <person name="Gavrilov S.N."/>
            <person name="Kublanov I.V."/>
            <person name="Beletsky A.V."/>
            <person name="Bonch-Osmolovskaya E.A."/>
            <person name="Ravin N.V."/>
        </authorList>
    </citation>
    <scope>NUCLEOTIDE SEQUENCE [LARGE SCALE GENOMIC DNA]</scope>
    <source>
        <strain evidence="3">JCM 17771 / P3M-2</strain>
    </source>
</reference>
<feature type="domain" description="AMMECR1" evidence="1">
    <location>
        <begin position="6"/>
        <end position="187"/>
    </location>
</feature>
<dbReference type="EMBL" id="CP003557">
    <property type="protein sequence ID" value="AFN73939.1"/>
    <property type="molecule type" value="Genomic_DNA"/>
</dbReference>
<keyword evidence="3" id="KW-1185">Reference proteome</keyword>
<dbReference type="PANTHER" id="PTHR13016">
    <property type="entry name" value="AMMECR1 HOMOLOG"/>
    <property type="match status" value="1"/>
</dbReference>
<sequence length="187" mass="21303">MELSKEEKRMLLNAARKSIESIFTGEEPPKCDYSKYPSLKKESGAFVTLTENGMLRGCIGYITSDKPLYETVCEAAIHAAQNDPRFEPVRRTELPLIHIEVSVLSEPFPIDNYDDIVLGKHGLIVEEKGRRGLLLPQVPVEYNMNKEQYLEALCQKAGLPSDYWKVKQLNLYAFTADVFSEDELEEK</sequence>
<dbReference type="NCBIfam" id="TIGR04335">
    <property type="entry name" value="AmmeMemoSam_A"/>
    <property type="match status" value="1"/>
</dbReference>
<evidence type="ECO:0000313" key="2">
    <source>
        <dbReference type="EMBL" id="AFN73939.1"/>
    </source>
</evidence>
<accession>I6ZPJ0</accession>
<name>I6ZPJ0_MELRP</name>
<dbReference type="Proteomes" id="UP000009011">
    <property type="component" value="Chromosome"/>
</dbReference>
<dbReference type="InterPro" id="IPR027485">
    <property type="entry name" value="AMMECR1_N"/>
</dbReference>
<proteinExistence type="predicted"/>
<evidence type="ECO:0000313" key="3">
    <source>
        <dbReference type="Proteomes" id="UP000009011"/>
    </source>
</evidence>
<organism evidence="2 3">
    <name type="scientific">Melioribacter roseus (strain DSM 23840 / JCM 17771 / VKM B-2668 / P3M-2)</name>
    <dbReference type="NCBI Taxonomy" id="1191523"/>
    <lineage>
        <taxon>Bacteria</taxon>
        <taxon>Pseudomonadati</taxon>
        <taxon>Ignavibacteriota</taxon>
        <taxon>Ignavibacteria</taxon>
        <taxon>Ignavibacteriales</taxon>
        <taxon>Melioribacteraceae</taxon>
        <taxon>Melioribacter</taxon>
    </lineage>
</organism>
<dbReference type="InterPro" id="IPR002733">
    <property type="entry name" value="AMMECR1_domain"/>
</dbReference>